<dbReference type="Gene3D" id="1.10.30.50">
    <property type="match status" value="1"/>
</dbReference>
<dbReference type="GO" id="GO:0008270">
    <property type="term" value="F:zinc ion binding"/>
    <property type="evidence" value="ECO:0007669"/>
    <property type="project" value="InterPro"/>
</dbReference>
<dbReference type="Pfam" id="PF01844">
    <property type="entry name" value="HNH"/>
    <property type="match status" value="1"/>
</dbReference>
<dbReference type="InterPro" id="IPR004919">
    <property type="entry name" value="GmrSD_N"/>
</dbReference>
<dbReference type="InterPro" id="IPR002711">
    <property type="entry name" value="HNH"/>
</dbReference>
<dbReference type="Pfam" id="PF03235">
    <property type="entry name" value="GmrSD_N"/>
    <property type="match status" value="1"/>
</dbReference>
<keyword evidence="2" id="KW-0540">Nuclease</keyword>
<accession>A0A1F7TMD5</accession>
<evidence type="ECO:0000313" key="2">
    <source>
        <dbReference type="EMBL" id="OGL66697.1"/>
    </source>
</evidence>
<protein>
    <submittedName>
        <fullName evidence="2">HNH endonuclease</fullName>
    </submittedName>
</protein>
<name>A0A1F7TMD5_9BACT</name>
<gene>
    <name evidence="2" type="ORF">A2856_02945</name>
</gene>
<dbReference type="GO" id="GO:0003676">
    <property type="term" value="F:nucleic acid binding"/>
    <property type="evidence" value="ECO:0007669"/>
    <property type="project" value="InterPro"/>
</dbReference>
<proteinExistence type="predicted"/>
<keyword evidence="2" id="KW-0378">Hydrolase</keyword>
<organism evidence="2 3">
    <name type="scientific">Candidatus Uhrbacteria bacterium RIFCSPHIGHO2_01_FULL_63_20</name>
    <dbReference type="NCBI Taxonomy" id="1802385"/>
    <lineage>
        <taxon>Bacteria</taxon>
        <taxon>Candidatus Uhriibacteriota</taxon>
    </lineage>
</organism>
<feature type="domain" description="HNH nuclease" evidence="1">
    <location>
        <begin position="311"/>
        <end position="364"/>
    </location>
</feature>
<dbReference type="Proteomes" id="UP000177885">
    <property type="component" value="Unassembled WGS sequence"/>
</dbReference>
<dbReference type="EMBL" id="MGDT01000006">
    <property type="protein sequence ID" value="OGL66697.1"/>
    <property type="molecule type" value="Genomic_DNA"/>
</dbReference>
<dbReference type="STRING" id="1802385.A2856_02945"/>
<dbReference type="InterPro" id="IPR003615">
    <property type="entry name" value="HNH_nuc"/>
</dbReference>
<evidence type="ECO:0000313" key="3">
    <source>
        <dbReference type="Proteomes" id="UP000177885"/>
    </source>
</evidence>
<dbReference type="AlphaFoldDB" id="A0A1F7TMD5"/>
<comment type="caution">
    <text evidence="2">The sequence shown here is derived from an EMBL/GenBank/DDBJ whole genome shotgun (WGS) entry which is preliminary data.</text>
</comment>
<dbReference type="PANTHER" id="PTHR39639">
    <property type="entry name" value="CHROMOSOME 16, WHOLE GENOME SHOTGUN SEQUENCE"/>
    <property type="match status" value="1"/>
</dbReference>
<dbReference type="CDD" id="cd00085">
    <property type="entry name" value="HNHc"/>
    <property type="match status" value="1"/>
</dbReference>
<dbReference type="PANTHER" id="PTHR39639:SF1">
    <property type="entry name" value="DUF262 DOMAIN-CONTAINING PROTEIN"/>
    <property type="match status" value="1"/>
</dbReference>
<reference evidence="2 3" key="1">
    <citation type="journal article" date="2016" name="Nat. Commun.">
        <title>Thousands of microbial genomes shed light on interconnected biogeochemical processes in an aquifer system.</title>
        <authorList>
            <person name="Anantharaman K."/>
            <person name="Brown C.T."/>
            <person name="Hug L.A."/>
            <person name="Sharon I."/>
            <person name="Castelle C.J."/>
            <person name="Probst A.J."/>
            <person name="Thomas B.C."/>
            <person name="Singh A."/>
            <person name="Wilkins M.J."/>
            <person name="Karaoz U."/>
            <person name="Brodie E.L."/>
            <person name="Williams K.H."/>
            <person name="Hubbard S.S."/>
            <person name="Banfield J.F."/>
        </authorList>
    </citation>
    <scope>NUCLEOTIDE SEQUENCE [LARGE SCALE GENOMIC DNA]</scope>
</reference>
<dbReference type="GO" id="GO:0004519">
    <property type="term" value="F:endonuclease activity"/>
    <property type="evidence" value="ECO:0007669"/>
    <property type="project" value="UniProtKB-KW"/>
</dbReference>
<dbReference type="SMART" id="SM00507">
    <property type="entry name" value="HNHc"/>
    <property type="match status" value="1"/>
</dbReference>
<evidence type="ECO:0000259" key="1">
    <source>
        <dbReference type="SMART" id="SM00507"/>
    </source>
</evidence>
<sequence>MKIELRNIKVREVVGDYKDDGENGVVGYGGKLDIRPAYQREFIYKPEQRDLVIRTVRKDFPLNTMYWAVTESGYELMDGQQRTISVCQYVNGDFAVDWDGQPRGFSNLTHEEQEQILEYELSIYVCEGTDKEKLDWFKTINIAGERLTDQELRNAIYTGPWLTDAKRWFSKTGAPAAHTGENLVKGTPIRQEILEKALEWIGGGNDLIAQYMADHQHDKDASELWQYYQEVIAWATRIFPNQDGARVKLMKGLDWGVFYNEHKSDKLNATKLEQQIVELIDDDDVESKRGIYEYLLTGDERTLSLRAFDDKTKQKKYQQQKGVCPVCKKKFEYNEMEADHIMPWSKGGKTVIDNCQMLCGQDNRMKSGK</sequence>
<keyword evidence="2" id="KW-0255">Endonuclease</keyword>